<dbReference type="Proteomes" id="UP000004374">
    <property type="component" value="Unassembled WGS sequence"/>
</dbReference>
<comment type="caution">
    <text evidence="11">The sequence shown here is derived from an EMBL/GenBank/DDBJ whole genome shotgun (WGS) entry which is preliminary data.</text>
</comment>
<evidence type="ECO:0000313" key="12">
    <source>
        <dbReference type="Proteomes" id="UP000004374"/>
    </source>
</evidence>
<evidence type="ECO:0000256" key="3">
    <source>
        <dbReference type="ARBA" id="ARBA00022598"/>
    </source>
</evidence>
<dbReference type="PANTHER" id="PTHR38761">
    <property type="entry name" value="GLUTAMATE--CYSTEINE LIGASE"/>
    <property type="match status" value="1"/>
</dbReference>
<keyword evidence="12" id="KW-1185">Reference proteome</keyword>
<evidence type="ECO:0000256" key="7">
    <source>
        <dbReference type="ARBA" id="ARBA00048819"/>
    </source>
</evidence>
<dbReference type="SUPFAM" id="SSF55931">
    <property type="entry name" value="Glutamine synthetase/guanido kinase"/>
    <property type="match status" value="1"/>
</dbReference>
<evidence type="ECO:0000259" key="10">
    <source>
        <dbReference type="Pfam" id="PF04262"/>
    </source>
</evidence>
<keyword evidence="3 8" id="KW-0436">Ligase</keyword>
<dbReference type="NCBIfam" id="TIGR01434">
    <property type="entry name" value="glu_cys_ligase"/>
    <property type="match status" value="1"/>
</dbReference>
<dbReference type="GO" id="GO:0046872">
    <property type="term" value="F:metal ion binding"/>
    <property type="evidence" value="ECO:0007669"/>
    <property type="project" value="TreeGrafter"/>
</dbReference>
<evidence type="ECO:0000256" key="4">
    <source>
        <dbReference type="ARBA" id="ARBA00022684"/>
    </source>
</evidence>
<keyword evidence="4 8" id="KW-0317">Glutathione biosynthesis</keyword>
<dbReference type="HAMAP" id="MF_00578">
    <property type="entry name" value="Glu_cys_ligase"/>
    <property type="match status" value="1"/>
</dbReference>
<dbReference type="GO" id="GO:0005524">
    <property type="term" value="F:ATP binding"/>
    <property type="evidence" value="ECO:0007669"/>
    <property type="project" value="UniProtKB-KW"/>
</dbReference>
<evidence type="ECO:0000256" key="2">
    <source>
        <dbReference type="ARBA" id="ARBA00008772"/>
    </source>
</evidence>
<reference evidence="11 12" key="1">
    <citation type="journal article" date="2012" name="J. Bacteriol.">
        <title>Genome Sequence of the Protease-Producing Bacterium Rheinheimera nanhaiensis E407-8T, Isolated from Deep-Sea Sediment of the South China Sea.</title>
        <authorList>
            <person name="Zhang X.-Y."/>
            <person name="Zhang Y.-J."/>
            <person name="Qin Q.-L."/>
            <person name="Xie B.-B."/>
            <person name="Chen X.-L."/>
            <person name="Zhou B.-C."/>
            <person name="Zhang Y.-Z."/>
        </authorList>
    </citation>
    <scope>NUCLEOTIDE SEQUENCE [LARGE SCALE GENOMIC DNA]</scope>
    <source>
        <strain evidence="11 12">E407-8</strain>
    </source>
</reference>
<keyword evidence="6 8" id="KW-0067">ATP-binding</keyword>
<dbReference type="EC" id="6.3.2.2" evidence="8"/>
<evidence type="ECO:0000256" key="1">
    <source>
        <dbReference type="ARBA" id="ARBA00005006"/>
    </source>
</evidence>
<feature type="domain" description="Glutamate--cysteine ligase" evidence="10">
    <location>
        <begin position="16"/>
        <end position="387"/>
    </location>
</feature>
<evidence type="ECO:0000313" key="11">
    <source>
        <dbReference type="EMBL" id="GAB60491.1"/>
    </source>
</evidence>
<dbReference type="Gene3D" id="3.30.590.20">
    <property type="match status" value="1"/>
</dbReference>
<dbReference type="AlphaFoldDB" id="I1E2G3"/>
<dbReference type="Pfam" id="PF04262">
    <property type="entry name" value="Glu_cys_ligase"/>
    <property type="match status" value="1"/>
</dbReference>
<dbReference type="PANTHER" id="PTHR38761:SF1">
    <property type="entry name" value="GLUTAMATE--CYSTEINE LIGASE"/>
    <property type="match status" value="1"/>
</dbReference>
<dbReference type="EMBL" id="BAFK01000029">
    <property type="protein sequence ID" value="GAB60491.1"/>
    <property type="molecule type" value="Genomic_DNA"/>
</dbReference>
<evidence type="ECO:0000256" key="9">
    <source>
        <dbReference type="RuleBase" id="RU004391"/>
    </source>
</evidence>
<dbReference type="GO" id="GO:0004357">
    <property type="term" value="F:glutamate-cysteine ligase activity"/>
    <property type="evidence" value="ECO:0007669"/>
    <property type="project" value="UniProtKB-UniRule"/>
</dbReference>
<dbReference type="GO" id="GO:0005829">
    <property type="term" value="C:cytosol"/>
    <property type="evidence" value="ECO:0007669"/>
    <property type="project" value="TreeGrafter"/>
</dbReference>
<organism evidence="11 12">
    <name type="scientific">Rheinheimera nanhaiensis E407-8</name>
    <dbReference type="NCBI Taxonomy" id="562729"/>
    <lineage>
        <taxon>Bacteria</taxon>
        <taxon>Pseudomonadati</taxon>
        <taxon>Pseudomonadota</taxon>
        <taxon>Gammaproteobacteria</taxon>
        <taxon>Chromatiales</taxon>
        <taxon>Chromatiaceae</taxon>
        <taxon>Rheinheimera</taxon>
    </lineage>
</organism>
<dbReference type="InterPro" id="IPR007370">
    <property type="entry name" value="Glu_cys_ligase"/>
</dbReference>
<dbReference type="STRING" id="562729.RNAN_3516"/>
<accession>I1E2G3</accession>
<dbReference type="InterPro" id="IPR014746">
    <property type="entry name" value="Gln_synth/guanido_kin_cat_dom"/>
</dbReference>
<proteinExistence type="inferred from homology"/>
<keyword evidence="5 8" id="KW-0547">Nucleotide-binding</keyword>
<evidence type="ECO:0000256" key="5">
    <source>
        <dbReference type="ARBA" id="ARBA00022741"/>
    </source>
</evidence>
<dbReference type="GO" id="GO:0006750">
    <property type="term" value="P:glutathione biosynthetic process"/>
    <property type="evidence" value="ECO:0007669"/>
    <property type="project" value="UniProtKB-UniRule"/>
</dbReference>
<protein>
    <recommendedName>
        <fullName evidence="8">Glutamate--cysteine ligase</fullName>
        <ecNumber evidence="8">6.3.2.2</ecNumber>
    </recommendedName>
    <alternativeName>
        <fullName evidence="8">Gamma-ECS</fullName>
        <shortName evidence="8">GCS</shortName>
    </alternativeName>
    <alternativeName>
        <fullName evidence="8">Gamma-glutamylcysteine synthetase</fullName>
    </alternativeName>
</protein>
<evidence type="ECO:0000256" key="6">
    <source>
        <dbReference type="ARBA" id="ARBA00022840"/>
    </source>
</evidence>
<comment type="similarity">
    <text evidence="2 8">Belongs to the glutamate--cysteine ligase type 1 family. Type 1 subfamily.</text>
</comment>
<gene>
    <name evidence="8 11" type="primary">gshA</name>
    <name evidence="11" type="ORF">RNAN_3516</name>
</gene>
<sequence>MGSTINQRLQQLNSLNPQAVTGILHGIERETLRVNQDGSLALTPHPKVLGSALTHPWITTDFSESLLEFITPVSDSIDTTLAQLSDIHRFTAANIADEQFWAASMPCFISKQQTIPLAQYGSSNVGRMKTLYRKGLHNRYGSMMQAISGVHFNFSLPDTFWHSYQQVLAQGSEGQEYDLQSFISEQYLALIRNYKRYVWLIVYLFGASPAMCTSFLEGRSSRYPFQTLGKGSLYLPYATSLRMSDLGYTNSAQSSLNVTYNSLAEYISGLHAAISMPSEEYRNIGVKVNGEYQQLNANVLQIENEFYSTIRPKRTTQSGERPTCALAKRGVEYIEVRALDVNPFSAVGITAEQMHFLDVFLLYCLLNDSPPLSAAEQSITEQNLRKVVTDGRRTNLELSDNNQPRLMQDWAEELFADMMPIAKHLDTAYGNERYSGALKQFYLSLLDPAQTYSGKLLNQLLARQQDNGSFILQLSKQYREQLLAQPYQFYNESQFVQAAALSIEQQQQIEQQDNISFAQYIAQYYAEVPKCDGAA</sequence>
<evidence type="ECO:0000256" key="8">
    <source>
        <dbReference type="HAMAP-Rule" id="MF_00578"/>
    </source>
</evidence>
<comment type="pathway">
    <text evidence="1 8 9">Sulfur metabolism; glutathione biosynthesis; glutathione from L-cysteine and L-glutamate: step 1/2.</text>
</comment>
<comment type="catalytic activity">
    <reaction evidence="7 8 9">
        <text>L-cysteine + L-glutamate + ATP = gamma-L-glutamyl-L-cysteine + ADP + phosphate + H(+)</text>
        <dbReference type="Rhea" id="RHEA:13285"/>
        <dbReference type="ChEBI" id="CHEBI:15378"/>
        <dbReference type="ChEBI" id="CHEBI:29985"/>
        <dbReference type="ChEBI" id="CHEBI:30616"/>
        <dbReference type="ChEBI" id="CHEBI:35235"/>
        <dbReference type="ChEBI" id="CHEBI:43474"/>
        <dbReference type="ChEBI" id="CHEBI:58173"/>
        <dbReference type="ChEBI" id="CHEBI:456216"/>
        <dbReference type="EC" id="6.3.2.2"/>
    </reaction>
</comment>
<dbReference type="UniPathway" id="UPA00142">
    <property type="reaction ID" value="UER00209"/>
</dbReference>
<dbReference type="OrthoDB" id="9803907at2"/>
<dbReference type="RefSeq" id="WP_008224090.1">
    <property type="nucleotide sequence ID" value="NZ_BAFK01000029.1"/>
</dbReference>
<dbReference type="InterPro" id="IPR006334">
    <property type="entry name" value="Glut_cys_ligase"/>
</dbReference>
<name>I1E2G3_9GAMM</name>